<feature type="compositionally biased region" description="Low complexity" evidence="3">
    <location>
        <begin position="73"/>
        <end position="86"/>
    </location>
</feature>
<gene>
    <name evidence="6" type="primary">ATG6</name>
    <name evidence="6" type="ORF">EC973_005056</name>
</gene>
<dbReference type="OrthoDB" id="20368at2759"/>
<evidence type="ECO:0000256" key="1">
    <source>
        <dbReference type="ARBA" id="ARBA00005965"/>
    </source>
</evidence>
<organism evidence="6 7">
    <name type="scientific">Apophysomyces ossiformis</name>
    <dbReference type="NCBI Taxonomy" id="679940"/>
    <lineage>
        <taxon>Eukaryota</taxon>
        <taxon>Fungi</taxon>
        <taxon>Fungi incertae sedis</taxon>
        <taxon>Mucoromycota</taxon>
        <taxon>Mucoromycotina</taxon>
        <taxon>Mucoromycetes</taxon>
        <taxon>Mucorales</taxon>
        <taxon>Mucorineae</taxon>
        <taxon>Mucoraceae</taxon>
        <taxon>Apophysomyces</taxon>
    </lineage>
</organism>
<evidence type="ECO:0000313" key="6">
    <source>
        <dbReference type="EMBL" id="KAF7729025.1"/>
    </source>
</evidence>
<dbReference type="GO" id="GO:0000423">
    <property type="term" value="P:mitophagy"/>
    <property type="evidence" value="ECO:0007669"/>
    <property type="project" value="TreeGrafter"/>
</dbReference>
<dbReference type="InterPro" id="IPR041691">
    <property type="entry name" value="Atg6/beclin_CC"/>
</dbReference>
<reference evidence="6" key="1">
    <citation type="submission" date="2020-01" db="EMBL/GenBank/DDBJ databases">
        <title>Genome Sequencing of Three Apophysomyces-Like Fungal Strains Confirms a Novel Fungal Genus in the Mucoromycota with divergent Burkholderia-like Endosymbiotic Bacteria.</title>
        <authorList>
            <person name="Stajich J.E."/>
            <person name="Macias A.M."/>
            <person name="Carter-House D."/>
            <person name="Lovett B."/>
            <person name="Kasson L.R."/>
            <person name="Berry K."/>
            <person name="Grigoriev I."/>
            <person name="Chang Y."/>
            <person name="Spatafora J."/>
            <person name="Kasson M.T."/>
        </authorList>
    </citation>
    <scope>NUCLEOTIDE SEQUENCE</scope>
    <source>
        <strain evidence="6">NRRL A-21654</strain>
    </source>
</reference>
<dbReference type="Pfam" id="PF17675">
    <property type="entry name" value="APG6_N"/>
    <property type="match status" value="1"/>
</dbReference>
<feature type="domain" description="Atg6 BARA" evidence="4">
    <location>
        <begin position="252"/>
        <end position="427"/>
    </location>
</feature>
<dbReference type="AlphaFoldDB" id="A0A8H7BUM4"/>
<evidence type="ECO:0000313" key="7">
    <source>
        <dbReference type="Proteomes" id="UP000605846"/>
    </source>
</evidence>
<dbReference type="GO" id="GO:0034272">
    <property type="term" value="C:phosphatidylinositol 3-kinase complex, class III, type II"/>
    <property type="evidence" value="ECO:0007669"/>
    <property type="project" value="TreeGrafter"/>
</dbReference>
<dbReference type="EMBL" id="JABAYA010000029">
    <property type="protein sequence ID" value="KAF7729025.1"/>
    <property type="molecule type" value="Genomic_DNA"/>
</dbReference>
<dbReference type="GO" id="GO:0000407">
    <property type="term" value="C:phagophore assembly site"/>
    <property type="evidence" value="ECO:0007669"/>
    <property type="project" value="TreeGrafter"/>
</dbReference>
<evidence type="ECO:0000259" key="4">
    <source>
        <dbReference type="Pfam" id="PF04111"/>
    </source>
</evidence>
<feature type="domain" description="Atg6/beclin coiled-coil" evidence="5">
    <location>
        <begin position="121"/>
        <end position="248"/>
    </location>
</feature>
<dbReference type="InterPro" id="IPR007243">
    <property type="entry name" value="Atg6/Beclin"/>
</dbReference>
<feature type="region of interest" description="Disordered" evidence="3">
    <location>
        <begin position="73"/>
        <end position="96"/>
    </location>
</feature>
<dbReference type="GO" id="GO:0000045">
    <property type="term" value="P:autophagosome assembly"/>
    <property type="evidence" value="ECO:0007669"/>
    <property type="project" value="TreeGrafter"/>
</dbReference>
<dbReference type="InterPro" id="IPR038274">
    <property type="entry name" value="Atg6/Beclin_C_sf"/>
</dbReference>
<dbReference type="GO" id="GO:0045324">
    <property type="term" value="P:late endosome to vacuole transport"/>
    <property type="evidence" value="ECO:0007669"/>
    <property type="project" value="TreeGrafter"/>
</dbReference>
<evidence type="ECO:0000259" key="5">
    <source>
        <dbReference type="Pfam" id="PF17675"/>
    </source>
</evidence>
<keyword evidence="7" id="KW-1185">Reference proteome</keyword>
<accession>A0A8H7BUM4</accession>
<dbReference type="Gene3D" id="6.10.250.3110">
    <property type="match status" value="1"/>
</dbReference>
<evidence type="ECO:0000256" key="2">
    <source>
        <dbReference type="SAM" id="Coils"/>
    </source>
</evidence>
<dbReference type="GO" id="GO:0043548">
    <property type="term" value="F:phosphatidylinositol 3-kinase binding"/>
    <property type="evidence" value="ECO:0007669"/>
    <property type="project" value="TreeGrafter"/>
</dbReference>
<dbReference type="Proteomes" id="UP000605846">
    <property type="component" value="Unassembled WGS sequence"/>
</dbReference>
<protein>
    <submittedName>
        <fullName evidence="6">Autophagy protein 6</fullName>
    </submittedName>
</protein>
<dbReference type="GO" id="GO:0034271">
    <property type="term" value="C:phosphatidylinositol 3-kinase complex, class III, type I"/>
    <property type="evidence" value="ECO:0007669"/>
    <property type="project" value="TreeGrafter"/>
</dbReference>
<dbReference type="InterPro" id="IPR040455">
    <property type="entry name" value="Atg6_BARA"/>
</dbReference>
<sequence>MPKTYRPAPQRNQSLVEFLNSRNLTGKIKRETLPPPSESFVVLSRSQVAPLGSVSAVGGSGATAGMAAAAGTTGTLQSQSTSTSPTADNWQSPRNNSLSHRLKVANRLFDVMSSKSSVDHPMCQECTDMLLESLERQLDDVSRERDCYIDFLKKVKDSRINMQEEEALRKEVEELKLAQQEAAEELKKMQEEREALARETKALEVEMKALDEREEKFWEKCNEYQLRLQTFQNERDSINLKYDHDVKQYERLQKTVVYNDAFNISHDGPFGTINGFRLGRLSSHPVEWNEINAAWGQTLLLLYTVANKLKFQFQTYRLVPMGSFSRVEKIDGDSVLAYELYGSGDFGLNRMFLNRRFDHAMVAILNCLKQLTDFAEERDRSLRLPYRINKDKIGELSIRLQFNQDELWTKALKYMLTNMKWILAFASRANSGVESSSDLASSP</sequence>
<keyword evidence="2" id="KW-0175">Coiled coil</keyword>
<feature type="coiled-coil region" evidence="2">
    <location>
        <begin position="155"/>
        <end position="241"/>
    </location>
</feature>
<dbReference type="PANTHER" id="PTHR12768:SF4">
    <property type="entry name" value="BECLIN-1"/>
    <property type="match status" value="1"/>
</dbReference>
<comment type="similarity">
    <text evidence="1">Belongs to the beclin family.</text>
</comment>
<feature type="compositionally biased region" description="Polar residues" evidence="3">
    <location>
        <begin position="87"/>
        <end position="96"/>
    </location>
</feature>
<evidence type="ECO:0000256" key="3">
    <source>
        <dbReference type="SAM" id="MobiDB-lite"/>
    </source>
</evidence>
<dbReference type="PANTHER" id="PTHR12768">
    <property type="entry name" value="BECLIN 1"/>
    <property type="match status" value="1"/>
</dbReference>
<dbReference type="Pfam" id="PF04111">
    <property type="entry name" value="APG6"/>
    <property type="match status" value="1"/>
</dbReference>
<proteinExistence type="inferred from homology"/>
<dbReference type="GO" id="GO:0030674">
    <property type="term" value="F:protein-macromolecule adaptor activity"/>
    <property type="evidence" value="ECO:0007669"/>
    <property type="project" value="TreeGrafter"/>
</dbReference>
<comment type="caution">
    <text evidence="6">The sequence shown here is derived from an EMBL/GenBank/DDBJ whole genome shotgun (WGS) entry which is preliminary data.</text>
</comment>
<name>A0A8H7BUM4_9FUNG</name>
<dbReference type="GO" id="GO:0006995">
    <property type="term" value="P:cellular response to nitrogen starvation"/>
    <property type="evidence" value="ECO:0007669"/>
    <property type="project" value="TreeGrafter"/>
</dbReference>
<dbReference type="Gene3D" id="1.10.418.40">
    <property type="entry name" value="Autophagy protein 6/Beclin 1"/>
    <property type="match status" value="1"/>
</dbReference>